<organism evidence="2 3">
    <name type="scientific">Pontiella sulfatireligans</name>
    <dbReference type="NCBI Taxonomy" id="2750658"/>
    <lineage>
        <taxon>Bacteria</taxon>
        <taxon>Pseudomonadati</taxon>
        <taxon>Kiritimatiellota</taxon>
        <taxon>Kiritimatiellia</taxon>
        <taxon>Kiritimatiellales</taxon>
        <taxon>Pontiellaceae</taxon>
        <taxon>Pontiella</taxon>
    </lineage>
</organism>
<dbReference type="NCBIfam" id="TIGR01552">
    <property type="entry name" value="phd_fam"/>
    <property type="match status" value="1"/>
</dbReference>
<dbReference type="InterPro" id="IPR036165">
    <property type="entry name" value="YefM-like_sf"/>
</dbReference>
<dbReference type="SUPFAM" id="SSF143120">
    <property type="entry name" value="YefM-like"/>
    <property type="match status" value="1"/>
</dbReference>
<evidence type="ECO:0000313" key="2">
    <source>
        <dbReference type="EMBL" id="VGO21810.1"/>
    </source>
</evidence>
<comment type="similarity">
    <text evidence="1">Belongs to the phD/YefM antitoxin family.</text>
</comment>
<evidence type="ECO:0000313" key="3">
    <source>
        <dbReference type="Proteomes" id="UP000346198"/>
    </source>
</evidence>
<dbReference type="PANTHER" id="PTHR35377:SF8">
    <property type="entry name" value="ANTITOXIN VAPB22"/>
    <property type="match status" value="1"/>
</dbReference>
<dbReference type="EMBL" id="CAAHFH010000002">
    <property type="protein sequence ID" value="VGO21810.1"/>
    <property type="molecule type" value="Genomic_DNA"/>
</dbReference>
<dbReference type="Proteomes" id="UP000346198">
    <property type="component" value="Unassembled WGS sequence"/>
</dbReference>
<name>A0A6C2UNF6_9BACT</name>
<proteinExistence type="inferred from homology"/>
<protein>
    <submittedName>
        <fullName evidence="2">Uncharacterized protein</fullName>
    </submittedName>
</protein>
<evidence type="ECO:0000256" key="1">
    <source>
        <dbReference type="ARBA" id="ARBA00009981"/>
    </source>
</evidence>
<keyword evidence="3" id="KW-1185">Reference proteome</keyword>
<dbReference type="Gene3D" id="3.40.1620.10">
    <property type="entry name" value="YefM-like domain"/>
    <property type="match status" value="1"/>
</dbReference>
<sequence length="79" mass="9134">MKATAKDLRYNLKGIMESVERGEEVLVTNRGRVKARIVPVGKEEEAKQDNPFIGMWKDRKDLKDIDAHVRELRKGRPLC</sequence>
<accession>A0A6C2UNF6</accession>
<dbReference type="PANTHER" id="PTHR35377">
    <property type="entry name" value="ANTITOXIN VAPB49-RELATED-RELATED"/>
    <property type="match status" value="1"/>
</dbReference>
<reference evidence="2 3" key="1">
    <citation type="submission" date="2019-04" db="EMBL/GenBank/DDBJ databases">
        <authorList>
            <person name="Van Vliet M D."/>
        </authorList>
    </citation>
    <scope>NUCLEOTIDE SEQUENCE [LARGE SCALE GENOMIC DNA]</scope>
    <source>
        <strain evidence="2 3">F21</strain>
    </source>
</reference>
<gene>
    <name evidence="2" type="ORF">SCARR_03887</name>
</gene>
<dbReference type="AlphaFoldDB" id="A0A6C2UNF6"/>
<dbReference type="RefSeq" id="WP_168433438.1">
    <property type="nucleotide sequence ID" value="NZ_CAAHFH010000002.1"/>
</dbReference>
<dbReference type="InterPro" id="IPR051416">
    <property type="entry name" value="phD-YefM_TA_antitoxins"/>
</dbReference>